<feature type="region of interest" description="Disordered" evidence="1">
    <location>
        <begin position="123"/>
        <end position="163"/>
    </location>
</feature>
<proteinExistence type="predicted"/>
<gene>
    <name evidence="2" type="ORF">HK097_005756</name>
</gene>
<evidence type="ECO:0000313" key="2">
    <source>
        <dbReference type="EMBL" id="KAJ3056593.1"/>
    </source>
</evidence>
<comment type="caution">
    <text evidence="2">The sequence shown here is derived from an EMBL/GenBank/DDBJ whole genome shotgun (WGS) entry which is preliminary data.</text>
</comment>
<organism evidence="2 3">
    <name type="scientific">Rhizophlyctis rosea</name>
    <dbReference type="NCBI Taxonomy" id="64517"/>
    <lineage>
        <taxon>Eukaryota</taxon>
        <taxon>Fungi</taxon>
        <taxon>Fungi incertae sedis</taxon>
        <taxon>Chytridiomycota</taxon>
        <taxon>Chytridiomycota incertae sedis</taxon>
        <taxon>Chytridiomycetes</taxon>
        <taxon>Rhizophlyctidales</taxon>
        <taxon>Rhizophlyctidaceae</taxon>
        <taxon>Rhizophlyctis</taxon>
    </lineage>
</organism>
<sequence>MAATSSFANDRTWEQVGVGKCQKRLTQFVERKVMADCGLLQMSPVLSTARLAGTSRGFELVLMPRPLGSKIAMDTYTDISYIKEKNAIQISGETHDDVYKAQNQLNTLFFPVIVKSKRQWARPDRPGVWGQRRDSAGSGNARNQGGLRKMKSESALQARSGQQAAQAYGNQGWY</sequence>
<feature type="compositionally biased region" description="Basic and acidic residues" evidence="1">
    <location>
        <begin position="123"/>
        <end position="135"/>
    </location>
</feature>
<evidence type="ECO:0000256" key="1">
    <source>
        <dbReference type="SAM" id="MobiDB-lite"/>
    </source>
</evidence>
<dbReference type="EMBL" id="JADGJD010000027">
    <property type="protein sequence ID" value="KAJ3056593.1"/>
    <property type="molecule type" value="Genomic_DNA"/>
</dbReference>
<name>A0AAD5SJ62_9FUNG</name>
<dbReference type="Proteomes" id="UP001212841">
    <property type="component" value="Unassembled WGS sequence"/>
</dbReference>
<accession>A0AAD5SJ62</accession>
<protein>
    <submittedName>
        <fullName evidence="2">Uncharacterized protein</fullName>
    </submittedName>
</protein>
<keyword evidence="3" id="KW-1185">Reference proteome</keyword>
<reference evidence="2" key="1">
    <citation type="submission" date="2020-05" db="EMBL/GenBank/DDBJ databases">
        <title>Phylogenomic resolution of chytrid fungi.</title>
        <authorList>
            <person name="Stajich J.E."/>
            <person name="Amses K."/>
            <person name="Simmons R."/>
            <person name="Seto K."/>
            <person name="Myers J."/>
            <person name="Bonds A."/>
            <person name="Quandt C.A."/>
            <person name="Barry K."/>
            <person name="Liu P."/>
            <person name="Grigoriev I."/>
            <person name="Longcore J.E."/>
            <person name="James T.Y."/>
        </authorList>
    </citation>
    <scope>NUCLEOTIDE SEQUENCE</scope>
    <source>
        <strain evidence="2">JEL0318</strain>
    </source>
</reference>
<evidence type="ECO:0000313" key="3">
    <source>
        <dbReference type="Proteomes" id="UP001212841"/>
    </source>
</evidence>
<dbReference type="AlphaFoldDB" id="A0AAD5SJ62"/>